<sequence>MSSLGASMKLAQESIEKNEQEALFALLTMRLSQLTTLPLRELTEESLIDVENQFGSLPSEHADQLRSQIDQLRDMKKKHDDVTRETLERFAVVENAIATLPSLCDIETVEANIDRIRDAREALAELSSDIIAEEKIADRVENTRRIIDDLAKRNEDELQRLLRERDLRNNAIESLDQLERDVSNLENALPSSMASSNELIHFRQSKMPSISEETRRDH</sequence>
<name>A0AAD5RDQ7_PARTN</name>
<dbReference type="Proteomes" id="UP001196413">
    <property type="component" value="Unassembled WGS sequence"/>
</dbReference>
<dbReference type="EMBL" id="JAHQIW010007458">
    <property type="protein sequence ID" value="KAJ1374417.1"/>
    <property type="molecule type" value="Genomic_DNA"/>
</dbReference>
<protein>
    <submittedName>
        <fullName evidence="3">Uncharacterized protein</fullName>
    </submittedName>
</protein>
<evidence type="ECO:0000256" key="1">
    <source>
        <dbReference type="SAM" id="Coils"/>
    </source>
</evidence>
<evidence type="ECO:0000256" key="2">
    <source>
        <dbReference type="SAM" id="MobiDB-lite"/>
    </source>
</evidence>
<comment type="caution">
    <text evidence="3">The sequence shown here is derived from an EMBL/GenBank/DDBJ whole genome shotgun (WGS) entry which is preliminary data.</text>
</comment>
<dbReference type="AlphaFoldDB" id="A0AAD5RDQ7"/>
<accession>A0AAD5RDQ7</accession>
<keyword evidence="1" id="KW-0175">Coiled coil</keyword>
<keyword evidence="4" id="KW-1185">Reference proteome</keyword>
<feature type="region of interest" description="Disordered" evidence="2">
    <location>
        <begin position="196"/>
        <end position="218"/>
    </location>
</feature>
<evidence type="ECO:0000313" key="3">
    <source>
        <dbReference type="EMBL" id="KAJ1374417.1"/>
    </source>
</evidence>
<gene>
    <name evidence="3" type="ORF">KIN20_037102</name>
</gene>
<feature type="coiled-coil region" evidence="1">
    <location>
        <begin position="62"/>
        <end position="195"/>
    </location>
</feature>
<organism evidence="3 4">
    <name type="scientific">Parelaphostrongylus tenuis</name>
    <name type="common">Meningeal worm</name>
    <dbReference type="NCBI Taxonomy" id="148309"/>
    <lineage>
        <taxon>Eukaryota</taxon>
        <taxon>Metazoa</taxon>
        <taxon>Ecdysozoa</taxon>
        <taxon>Nematoda</taxon>
        <taxon>Chromadorea</taxon>
        <taxon>Rhabditida</taxon>
        <taxon>Rhabditina</taxon>
        <taxon>Rhabditomorpha</taxon>
        <taxon>Strongyloidea</taxon>
        <taxon>Metastrongylidae</taxon>
        <taxon>Parelaphostrongylus</taxon>
    </lineage>
</organism>
<evidence type="ECO:0000313" key="4">
    <source>
        <dbReference type="Proteomes" id="UP001196413"/>
    </source>
</evidence>
<reference evidence="3" key="1">
    <citation type="submission" date="2021-06" db="EMBL/GenBank/DDBJ databases">
        <title>Parelaphostrongylus tenuis whole genome reference sequence.</title>
        <authorList>
            <person name="Garwood T.J."/>
            <person name="Larsen P.A."/>
            <person name="Fountain-Jones N.M."/>
            <person name="Garbe J.R."/>
            <person name="Macchietto M.G."/>
            <person name="Kania S.A."/>
            <person name="Gerhold R.W."/>
            <person name="Richards J.E."/>
            <person name="Wolf T.M."/>
        </authorList>
    </citation>
    <scope>NUCLEOTIDE SEQUENCE</scope>
    <source>
        <strain evidence="3">MNPRO001-30</strain>
        <tissue evidence="3">Meninges</tissue>
    </source>
</reference>
<proteinExistence type="predicted"/>